<dbReference type="PANTHER" id="PTHR23424:SF23">
    <property type="entry name" value="PROTEIN SAAL1"/>
    <property type="match status" value="1"/>
</dbReference>
<reference evidence="4" key="1">
    <citation type="submission" date="2013-08" db="EMBL/GenBank/DDBJ databases">
        <title>Gene expansion shapes genome architecture in the human pathogen Lichtheimia corymbifera: an evolutionary genomics analysis in the ancient terrestrial Mucorales (Mucoromycotina).</title>
        <authorList>
            <person name="Schwartze V.U."/>
            <person name="Winter S."/>
            <person name="Shelest E."/>
            <person name="Marcet-Houben M."/>
            <person name="Horn F."/>
            <person name="Wehner S."/>
            <person name="Hoffmann K."/>
            <person name="Riege K."/>
            <person name="Sammeth M."/>
            <person name="Nowrousian M."/>
            <person name="Valiante V."/>
            <person name="Linde J."/>
            <person name="Jacobsen I.D."/>
            <person name="Marz M."/>
            <person name="Brakhage A.A."/>
            <person name="Gabaldon T."/>
            <person name="Bocker S."/>
            <person name="Voigt K."/>
        </authorList>
    </citation>
    <scope>NUCLEOTIDE SEQUENCE [LARGE SCALE GENOMIC DNA]</scope>
    <source>
        <strain evidence="4">FSU 9682</strain>
    </source>
</reference>
<keyword evidence="5" id="KW-1185">Reference proteome</keyword>
<dbReference type="AlphaFoldDB" id="A0A068RIW8"/>
<dbReference type="SUPFAM" id="SSF48371">
    <property type="entry name" value="ARM repeat"/>
    <property type="match status" value="1"/>
</dbReference>
<protein>
    <recommendedName>
        <fullName evidence="6">Protein saal1</fullName>
    </recommendedName>
</protein>
<organism evidence="4 5">
    <name type="scientific">Lichtheimia corymbifera JMRC:FSU:9682</name>
    <dbReference type="NCBI Taxonomy" id="1263082"/>
    <lineage>
        <taxon>Eukaryota</taxon>
        <taxon>Fungi</taxon>
        <taxon>Fungi incertae sedis</taxon>
        <taxon>Mucoromycota</taxon>
        <taxon>Mucoromycotina</taxon>
        <taxon>Mucoromycetes</taxon>
        <taxon>Mucorales</taxon>
        <taxon>Lichtheimiaceae</taxon>
        <taxon>Lichtheimia</taxon>
    </lineage>
</organism>
<keyword evidence="2" id="KW-0539">Nucleus</keyword>
<name>A0A068RIW8_9FUNG</name>
<proteinExistence type="inferred from homology"/>
<evidence type="ECO:0000256" key="1">
    <source>
        <dbReference type="ARBA" id="ARBA00004123"/>
    </source>
</evidence>
<gene>
    <name evidence="4" type="ORF">LCOR_01830.1</name>
</gene>
<dbReference type="EMBL" id="CBTN010000005">
    <property type="protein sequence ID" value="CDH50108.1"/>
    <property type="molecule type" value="Genomic_DNA"/>
</dbReference>
<evidence type="ECO:0000256" key="3">
    <source>
        <dbReference type="ARBA" id="ARBA00038401"/>
    </source>
</evidence>
<dbReference type="OrthoDB" id="2156856at2759"/>
<comment type="subcellular location">
    <subcellularLocation>
        <location evidence="1">Nucleus</location>
    </subcellularLocation>
</comment>
<evidence type="ECO:0000313" key="5">
    <source>
        <dbReference type="Proteomes" id="UP000027586"/>
    </source>
</evidence>
<comment type="caution">
    <text evidence="4">The sequence shown here is derived from an EMBL/GenBank/DDBJ whole genome shotgun (WGS) entry which is preliminary data.</text>
</comment>
<dbReference type="InterPro" id="IPR052464">
    <property type="entry name" value="Synovial_Prolif_Regulator"/>
</dbReference>
<accession>A0A068RIW8</accession>
<dbReference type="PANTHER" id="PTHR23424">
    <property type="entry name" value="SERUM AMYLOID A"/>
    <property type="match status" value="1"/>
</dbReference>
<dbReference type="GO" id="GO:0005634">
    <property type="term" value="C:nucleus"/>
    <property type="evidence" value="ECO:0007669"/>
    <property type="project" value="UniProtKB-SubCell"/>
</dbReference>
<dbReference type="VEuPathDB" id="FungiDB:LCOR_01830.1"/>
<evidence type="ECO:0008006" key="6">
    <source>
        <dbReference type="Google" id="ProtNLM"/>
    </source>
</evidence>
<dbReference type="Proteomes" id="UP000027586">
    <property type="component" value="Unassembled WGS sequence"/>
</dbReference>
<comment type="similarity">
    <text evidence="3">Belongs to the SAAL1 family.</text>
</comment>
<evidence type="ECO:0000313" key="4">
    <source>
        <dbReference type="EMBL" id="CDH50108.1"/>
    </source>
</evidence>
<evidence type="ECO:0000256" key="2">
    <source>
        <dbReference type="ARBA" id="ARBA00023242"/>
    </source>
</evidence>
<dbReference type="InterPro" id="IPR016024">
    <property type="entry name" value="ARM-type_fold"/>
</dbReference>
<sequence>MATNNAPSSEHVTLVAPILQKLIDGVVSESLDQATGDDVFDDSPYERVLCAAWDVCTVADYAHAIESTSDFHRVFLKIVTMTKRPRTRELAMGALANMACHWERVGIRLLDDLDVLRLCRSILWNENDARVLLETTRLLNTMLVHSSSEQIVIEHENLTLFFEPQPMSPLVFHQYTQIICNTLHAELLLKALEFATRAVVYINAITHSLTQRQDRDKYIVKQDTLALMNWGAERLDEEGRGVGIGMGFNRLVAKNVMHLLWALTAYGLVSPSECGPLLAQGLGQSMCRLVSYIQEERDEYEDEDDDIQNLAEALNTKLSMS</sequence>